<dbReference type="EMBL" id="CP131062">
    <property type="protein sequence ID" value="WNY28875.1"/>
    <property type="molecule type" value="Genomic_DNA"/>
</dbReference>
<gene>
    <name evidence="2" type="ORF">MmiEs2_10880</name>
</gene>
<dbReference type="PROSITE" id="PS51379">
    <property type="entry name" value="4FE4S_FER_2"/>
    <property type="match status" value="2"/>
</dbReference>
<evidence type="ECO:0000259" key="1">
    <source>
        <dbReference type="PROSITE" id="PS51379"/>
    </source>
</evidence>
<dbReference type="InterPro" id="IPR017900">
    <property type="entry name" value="4Fe4S_Fe_S_CS"/>
</dbReference>
<proteinExistence type="predicted"/>
<feature type="domain" description="4Fe-4S ferredoxin-type" evidence="1">
    <location>
        <begin position="5"/>
        <end position="34"/>
    </location>
</feature>
<dbReference type="PROSITE" id="PS00198">
    <property type="entry name" value="4FE4S_FER_1"/>
    <property type="match status" value="1"/>
</dbReference>
<evidence type="ECO:0000313" key="3">
    <source>
        <dbReference type="Proteomes" id="UP001302662"/>
    </source>
</evidence>
<keyword evidence="3" id="KW-1185">Reference proteome</keyword>
<reference evidence="2 3" key="1">
    <citation type="submission" date="2023-07" db="EMBL/GenBank/DDBJ databases">
        <title>Closed genome sequence of Methanimicrococcus sp. Es2.</title>
        <authorList>
            <person name="Protasov E."/>
            <person name="Platt K."/>
            <person name="Reeh H."/>
            <person name="Poehlein A."/>
            <person name="Daniel R."/>
            <person name="Brune A."/>
        </authorList>
    </citation>
    <scope>NUCLEOTIDE SEQUENCE [LARGE SCALE GENOMIC DNA]</scope>
    <source>
        <strain evidence="2 3">Es2</strain>
    </source>
</reference>
<feature type="domain" description="4Fe-4S ferredoxin-type" evidence="1">
    <location>
        <begin position="35"/>
        <end position="65"/>
    </location>
</feature>
<dbReference type="Gene3D" id="3.30.70.20">
    <property type="match status" value="1"/>
</dbReference>
<sequence length="74" mass="8045">MAKHWFPVFSSDKCRRCGACLLACPHDLLKQNDSAPILENSDLCPVNCFICAKACPNDAAGIIRPAKPCDCCSF</sequence>
<organism evidence="2 3">
    <name type="scientific">Methanimicrococcus stummii</name>
    <dbReference type="NCBI Taxonomy" id="3028294"/>
    <lineage>
        <taxon>Archaea</taxon>
        <taxon>Methanobacteriati</taxon>
        <taxon>Methanobacteriota</taxon>
        <taxon>Stenosarchaea group</taxon>
        <taxon>Methanomicrobia</taxon>
        <taxon>Methanosarcinales</taxon>
        <taxon>Methanosarcinaceae</taxon>
        <taxon>Methanimicrococcus</taxon>
    </lineage>
</organism>
<dbReference type="Proteomes" id="UP001302662">
    <property type="component" value="Chromosome"/>
</dbReference>
<dbReference type="AlphaFoldDB" id="A0AA96VAT1"/>
<dbReference type="RefSeq" id="WP_316558880.1">
    <property type="nucleotide sequence ID" value="NZ_CP131062.1"/>
</dbReference>
<dbReference type="SUPFAM" id="SSF54862">
    <property type="entry name" value="4Fe-4S ferredoxins"/>
    <property type="match status" value="1"/>
</dbReference>
<dbReference type="GeneID" id="85197557"/>
<dbReference type="Pfam" id="PF12837">
    <property type="entry name" value="Fer4_6"/>
    <property type="match status" value="1"/>
</dbReference>
<dbReference type="KEGG" id="mees:MmiEs2_10880"/>
<evidence type="ECO:0000313" key="2">
    <source>
        <dbReference type="EMBL" id="WNY28875.1"/>
    </source>
</evidence>
<protein>
    <recommendedName>
        <fullName evidence="1">4Fe-4S ferredoxin-type domain-containing protein</fullName>
    </recommendedName>
</protein>
<dbReference type="GO" id="GO:0016491">
    <property type="term" value="F:oxidoreductase activity"/>
    <property type="evidence" value="ECO:0007669"/>
    <property type="project" value="UniProtKB-ARBA"/>
</dbReference>
<accession>A0AA96VAT1</accession>
<name>A0AA96VAT1_9EURY</name>
<dbReference type="InterPro" id="IPR017896">
    <property type="entry name" value="4Fe4S_Fe-S-bd"/>
</dbReference>